<dbReference type="PANTHER" id="PTHR47691">
    <property type="entry name" value="REGULATOR-RELATED"/>
    <property type="match status" value="1"/>
</dbReference>
<gene>
    <name evidence="4" type="ORF">KDK_67930</name>
</gene>
<feature type="region of interest" description="Disordered" evidence="2">
    <location>
        <begin position="1"/>
        <end position="21"/>
    </location>
</feature>
<dbReference type="InterPro" id="IPR049945">
    <property type="entry name" value="AAA_22"/>
</dbReference>
<evidence type="ECO:0000256" key="2">
    <source>
        <dbReference type="SAM" id="MobiDB-lite"/>
    </source>
</evidence>
<dbReference type="SMART" id="SM00421">
    <property type="entry name" value="HTH_LUXR"/>
    <property type="match status" value="1"/>
</dbReference>
<dbReference type="SUPFAM" id="SSF46894">
    <property type="entry name" value="C-terminal effector domain of the bipartite response regulators"/>
    <property type="match status" value="1"/>
</dbReference>
<dbReference type="Pfam" id="PF25872">
    <property type="entry name" value="HTH_77"/>
    <property type="match status" value="1"/>
</dbReference>
<dbReference type="Pfam" id="PF00196">
    <property type="entry name" value="GerE"/>
    <property type="match status" value="1"/>
</dbReference>
<sequence>MSENLAKENLPTTAHAEPPERLLPRALTPLIGRKDEIAAARALLQSPEIRLLTLTGTGGVGKTRLGVEVAAELYPAFPDGVYFISLASIQEPGLIIPSIAHMLGLRESEGDVLFEHLKAFLHTREMLLVLDNFEHIQSGAPLLTALLAACPLLKLLVTSRTLLHVQGEQEFQVQPLALPDLQQAHFEQIQQSPAITLFVQRARALKLDFQLTEKNATTIAAICARLDGLPLALELAAARIKILPPEALLGRLEHPLKLLNGSRQDVPVRQRSLRETLNWSYDLLSPSEKLLFQRLAVFIQGSELEAIEAVVLHLDGDTNSVLDDISHLLDENLLQQSEFQEQTPRFWMLETIREFAREKLTASNEFERIQEAHAAYYVHLAERAEPELYHHQQSRWLAHMEQEHENIRATLMFLKERNELAKLAHLVATLGWFWYMHGFLHEGQQWAEYVLSNGGLEQLPDTERGKLISGSGVFAGFSGQGELAFKQCQESVPFCKAARDTRNLSASVYMLVHSLLVMGDVAAARALAEEMLAFARSVGDIWAIGALHCILGSVTLFEGDYEQAVHLHETGIALFSDEGDQCMNGLIHMMLADVAIAQGDEARAYTLIQQGKELFKQVGATWSLGSYFSMWGQIALTNRQELRAQFLLQQALAAQQQMGDQQGMIGSYTLLVQVAAHQRDYLMTCTFAEQAVQLARTLQDKEALISSLEELASVMARQEKNLAIGAARLWGTIERLLQGSDEEQIQQIHTQRAPLEKIVRTILKEKTFSSAWNEGQKMSPEQAIAALKHTKPVARGKKTSKTVIANTESSQGHTIKLTKRELEVIWHLSQGRTNAQIAQELVITPATVNAYLRTIYRKLDVTSRTGAIRAAINHKII</sequence>
<dbReference type="AlphaFoldDB" id="A0A402AVF4"/>
<organism evidence="4 5">
    <name type="scientific">Dictyobacter kobayashii</name>
    <dbReference type="NCBI Taxonomy" id="2014872"/>
    <lineage>
        <taxon>Bacteria</taxon>
        <taxon>Bacillati</taxon>
        <taxon>Chloroflexota</taxon>
        <taxon>Ktedonobacteria</taxon>
        <taxon>Ktedonobacterales</taxon>
        <taxon>Dictyobacteraceae</taxon>
        <taxon>Dictyobacter</taxon>
    </lineage>
</organism>
<dbReference type="InterPro" id="IPR000792">
    <property type="entry name" value="Tscrpt_reg_LuxR_C"/>
</dbReference>
<dbReference type="SUPFAM" id="SSF52540">
    <property type="entry name" value="P-loop containing nucleoside triphosphate hydrolases"/>
    <property type="match status" value="1"/>
</dbReference>
<dbReference type="PRINTS" id="PR00364">
    <property type="entry name" value="DISEASERSIST"/>
</dbReference>
<dbReference type="InterPro" id="IPR011990">
    <property type="entry name" value="TPR-like_helical_dom_sf"/>
</dbReference>
<feature type="domain" description="HTH luxR-type" evidence="3">
    <location>
        <begin position="810"/>
        <end position="875"/>
    </location>
</feature>
<dbReference type="OrthoDB" id="149079at2"/>
<dbReference type="RefSeq" id="WP_126556503.1">
    <property type="nucleotide sequence ID" value="NZ_BIFS01000002.1"/>
</dbReference>
<feature type="coiled-coil region" evidence="1">
    <location>
        <begin position="691"/>
        <end position="721"/>
    </location>
</feature>
<dbReference type="InterPro" id="IPR016032">
    <property type="entry name" value="Sig_transdc_resp-reg_C-effctor"/>
</dbReference>
<dbReference type="Proteomes" id="UP000287188">
    <property type="component" value="Unassembled WGS sequence"/>
</dbReference>
<keyword evidence="1" id="KW-0175">Coiled coil</keyword>
<dbReference type="InterPro" id="IPR058852">
    <property type="entry name" value="HTH_77"/>
</dbReference>
<proteinExistence type="predicted"/>
<dbReference type="PANTHER" id="PTHR47691:SF3">
    <property type="entry name" value="HTH-TYPE TRANSCRIPTIONAL REGULATOR RV0890C-RELATED"/>
    <property type="match status" value="1"/>
</dbReference>
<evidence type="ECO:0000256" key="1">
    <source>
        <dbReference type="SAM" id="Coils"/>
    </source>
</evidence>
<dbReference type="PROSITE" id="PS50043">
    <property type="entry name" value="HTH_LUXR_2"/>
    <property type="match status" value="1"/>
</dbReference>
<dbReference type="Pfam" id="PF13401">
    <property type="entry name" value="AAA_22"/>
    <property type="match status" value="1"/>
</dbReference>
<evidence type="ECO:0000313" key="5">
    <source>
        <dbReference type="Proteomes" id="UP000287188"/>
    </source>
</evidence>
<dbReference type="GO" id="GO:0006355">
    <property type="term" value="P:regulation of DNA-templated transcription"/>
    <property type="evidence" value="ECO:0007669"/>
    <property type="project" value="InterPro"/>
</dbReference>
<keyword evidence="5" id="KW-1185">Reference proteome</keyword>
<dbReference type="InterPro" id="IPR027417">
    <property type="entry name" value="P-loop_NTPase"/>
</dbReference>
<dbReference type="InterPro" id="IPR036388">
    <property type="entry name" value="WH-like_DNA-bd_sf"/>
</dbReference>
<protein>
    <recommendedName>
        <fullName evidence="3">HTH luxR-type domain-containing protein</fullName>
    </recommendedName>
</protein>
<dbReference type="GO" id="GO:0003677">
    <property type="term" value="F:DNA binding"/>
    <property type="evidence" value="ECO:0007669"/>
    <property type="project" value="InterPro"/>
</dbReference>
<dbReference type="EMBL" id="BIFS01000002">
    <property type="protein sequence ID" value="GCE22993.1"/>
    <property type="molecule type" value="Genomic_DNA"/>
</dbReference>
<dbReference type="GO" id="GO:0016887">
    <property type="term" value="F:ATP hydrolysis activity"/>
    <property type="evidence" value="ECO:0007669"/>
    <property type="project" value="InterPro"/>
</dbReference>
<dbReference type="PRINTS" id="PR00038">
    <property type="entry name" value="HTHLUXR"/>
</dbReference>
<dbReference type="Gene3D" id="1.25.40.10">
    <property type="entry name" value="Tetratricopeptide repeat domain"/>
    <property type="match status" value="1"/>
</dbReference>
<evidence type="ECO:0000313" key="4">
    <source>
        <dbReference type="EMBL" id="GCE22993.1"/>
    </source>
</evidence>
<dbReference type="SUPFAM" id="SSF48452">
    <property type="entry name" value="TPR-like"/>
    <property type="match status" value="1"/>
</dbReference>
<comment type="caution">
    <text evidence="4">The sequence shown here is derived from an EMBL/GenBank/DDBJ whole genome shotgun (WGS) entry which is preliminary data.</text>
</comment>
<evidence type="ECO:0000259" key="3">
    <source>
        <dbReference type="PROSITE" id="PS50043"/>
    </source>
</evidence>
<dbReference type="Gene3D" id="3.40.50.300">
    <property type="entry name" value="P-loop containing nucleotide triphosphate hydrolases"/>
    <property type="match status" value="1"/>
</dbReference>
<dbReference type="CDD" id="cd06170">
    <property type="entry name" value="LuxR_C_like"/>
    <property type="match status" value="1"/>
</dbReference>
<accession>A0A402AVF4</accession>
<name>A0A402AVF4_9CHLR</name>
<reference evidence="5" key="1">
    <citation type="submission" date="2018-12" db="EMBL/GenBank/DDBJ databases">
        <title>Tengunoibacter tsumagoiensis gen. nov., sp. nov., Dictyobacter kobayashii sp. nov., D. alpinus sp. nov., and D. joshuensis sp. nov. and description of Dictyobacteraceae fam. nov. within the order Ktedonobacterales isolated from Tengu-no-mugimeshi.</title>
        <authorList>
            <person name="Wang C.M."/>
            <person name="Zheng Y."/>
            <person name="Sakai Y."/>
            <person name="Toyoda A."/>
            <person name="Minakuchi Y."/>
            <person name="Abe K."/>
            <person name="Yokota A."/>
            <person name="Yabe S."/>
        </authorList>
    </citation>
    <scope>NUCLEOTIDE SEQUENCE [LARGE SCALE GENOMIC DNA]</scope>
    <source>
        <strain evidence="5">Uno11</strain>
    </source>
</reference>
<dbReference type="Gene3D" id="1.10.10.10">
    <property type="entry name" value="Winged helix-like DNA-binding domain superfamily/Winged helix DNA-binding domain"/>
    <property type="match status" value="1"/>
</dbReference>